<dbReference type="AlphaFoldDB" id="A0A1F6NA22"/>
<organism evidence="3 4">
    <name type="scientific">Candidatus Magasanikbacteria bacterium RIFCSPLOWO2_02_FULL_44_11</name>
    <dbReference type="NCBI Taxonomy" id="1798689"/>
    <lineage>
        <taxon>Bacteria</taxon>
        <taxon>Candidatus Magasanikiibacteriota</taxon>
    </lineage>
</organism>
<proteinExistence type="predicted"/>
<dbReference type="EMBL" id="MFQK01000038">
    <property type="protein sequence ID" value="OGH80628.1"/>
    <property type="molecule type" value="Genomic_DNA"/>
</dbReference>
<reference evidence="3 4" key="1">
    <citation type="journal article" date="2016" name="Nat. Commun.">
        <title>Thousands of microbial genomes shed light on interconnected biogeochemical processes in an aquifer system.</title>
        <authorList>
            <person name="Anantharaman K."/>
            <person name="Brown C.T."/>
            <person name="Hug L.A."/>
            <person name="Sharon I."/>
            <person name="Castelle C.J."/>
            <person name="Probst A.J."/>
            <person name="Thomas B.C."/>
            <person name="Singh A."/>
            <person name="Wilkins M.J."/>
            <person name="Karaoz U."/>
            <person name="Brodie E.L."/>
            <person name="Williams K.H."/>
            <person name="Hubbard S.S."/>
            <person name="Banfield J.F."/>
        </authorList>
    </citation>
    <scope>NUCLEOTIDE SEQUENCE [LARGE SCALE GENOMIC DNA]</scope>
</reference>
<keyword evidence="2" id="KW-1133">Transmembrane helix</keyword>
<sequence length="238" mass="26428">MSSKTPSQSSPRAKKPQAASRADGPSLWGILFLTVIISIVVASVVASTVVNRSEPPRTEDLQLSALLSEIESELKGELSELNQEIEELARPKGDLALTETYVSEDGFSLGLPESFRVDEQDESEFPGISIYSTPEDALPTHVPQDELKIVVRLLPLPDDTTLDDLVADYDYEVDLVEEVQIDNGRTIVFLSPKPDGLSWMDAYEILDGRIVHWVLYPQDSFYLPTFREIVKTLVFSAS</sequence>
<accession>A0A1F6NA22</accession>
<protein>
    <submittedName>
        <fullName evidence="3">Uncharacterized protein</fullName>
    </submittedName>
</protein>
<evidence type="ECO:0000313" key="4">
    <source>
        <dbReference type="Proteomes" id="UP000178726"/>
    </source>
</evidence>
<keyword evidence="2" id="KW-0812">Transmembrane</keyword>
<dbReference type="Proteomes" id="UP000178726">
    <property type="component" value="Unassembled WGS sequence"/>
</dbReference>
<evidence type="ECO:0000313" key="3">
    <source>
        <dbReference type="EMBL" id="OGH80628.1"/>
    </source>
</evidence>
<dbReference type="STRING" id="1798689.A3I29_04355"/>
<feature type="compositionally biased region" description="Polar residues" evidence="1">
    <location>
        <begin position="1"/>
        <end position="11"/>
    </location>
</feature>
<comment type="caution">
    <text evidence="3">The sequence shown here is derived from an EMBL/GenBank/DDBJ whole genome shotgun (WGS) entry which is preliminary data.</text>
</comment>
<name>A0A1F6NA22_9BACT</name>
<evidence type="ECO:0000256" key="1">
    <source>
        <dbReference type="SAM" id="MobiDB-lite"/>
    </source>
</evidence>
<feature type="region of interest" description="Disordered" evidence="1">
    <location>
        <begin position="1"/>
        <end position="22"/>
    </location>
</feature>
<keyword evidence="2" id="KW-0472">Membrane</keyword>
<gene>
    <name evidence="3" type="ORF">A3I29_04355</name>
</gene>
<evidence type="ECO:0000256" key="2">
    <source>
        <dbReference type="SAM" id="Phobius"/>
    </source>
</evidence>
<feature type="transmembrane region" description="Helical" evidence="2">
    <location>
        <begin position="27"/>
        <end position="50"/>
    </location>
</feature>